<dbReference type="VEuPathDB" id="FungiDB:UMAG_02229"/>
<dbReference type="EMBL" id="CM003144">
    <property type="protein sequence ID" value="KIS69701.1"/>
    <property type="molecule type" value="Genomic_DNA"/>
</dbReference>
<name>A0A0D1E1A9_MYCMD</name>
<proteinExistence type="predicted"/>
<dbReference type="eggNOG" id="ENOG502RDTA">
    <property type="taxonomic scope" value="Eukaryota"/>
</dbReference>
<dbReference type="AlphaFoldDB" id="A0A0D1E1A9"/>
<dbReference type="KEGG" id="uma:UMAG_02229"/>
<dbReference type="Proteomes" id="UP000000561">
    <property type="component" value="Chromosome 5"/>
</dbReference>
<feature type="signal peptide" evidence="1">
    <location>
        <begin position="1"/>
        <end position="22"/>
    </location>
</feature>
<accession>A0A0D1E1A9</accession>
<gene>
    <name evidence="2" type="ORF">UMAG_02229</name>
</gene>
<dbReference type="OMA" id="HCFASAM"/>
<dbReference type="GeneID" id="23563029"/>
<sequence length="159" mass="18018">MPKVRLLVLFGWLGVAIYSAVAQMTELDRENWHKAVKVYFDLYPKKQVRSYRTNLGSYETIKSLELLALVHAHSTGVIPISKYALKPASVENAPTKSLVYFTSVIKPGDMLHDKMSLQGKTAFAFWKHQGHQFRLLHIDTLDAAHVTWPIQSLGEVLRG</sequence>
<protein>
    <submittedName>
        <fullName evidence="2">Uncharacterized protein</fullName>
    </submittedName>
</protein>
<reference evidence="2 3" key="1">
    <citation type="journal article" date="2006" name="Nature">
        <title>Insights from the genome of the biotrophic fungal plant pathogen Ustilago maydis.</title>
        <authorList>
            <person name="Kamper J."/>
            <person name="Kahmann R."/>
            <person name="Bolker M."/>
            <person name="Ma L.J."/>
            <person name="Brefort T."/>
            <person name="Saville B.J."/>
            <person name="Banuett F."/>
            <person name="Kronstad J.W."/>
            <person name="Gold S.E."/>
            <person name="Muller O."/>
            <person name="Perlin M.H."/>
            <person name="Wosten H.A."/>
            <person name="de Vries R."/>
            <person name="Ruiz-Herrera J."/>
            <person name="Reynaga-Pena C.G."/>
            <person name="Snetselaar K."/>
            <person name="McCann M."/>
            <person name="Perez-Martin J."/>
            <person name="Feldbrugge M."/>
            <person name="Basse C.W."/>
            <person name="Steinberg G."/>
            <person name="Ibeas J.I."/>
            <person name="Holloman W."/>
            <person name="Guzman P."/>
            <person name="Farman M."/>
            <person name="Stajich J.E."/>
            <person name="Sentandreu R."/>
            <person name="Gonzalez-Prieto J.M."/>
            <person name="Kennell J.C."/>
            <person name="Molina L."/>
            <person name="Schirawski J."/>
            <person name="Mendoza-Mendoza A."/>
            <person name="Greilinger D."/>
            <person name="Munch K."/>
            <person name="Rossel N."/>
            <person name="Scherer M."/>
            <person name="Vranes M."/>
            <person name="Ladendorf O."/>
            <person name="Vincon V."/>
            <person name="Fuchs U."/>
            <person name="Sandrock B."/>
            <person name="Meng S."/>
            <person name="Ho E.C."/>
            <person name="Cahill M.J."/>
            <person name="Boyce K.J."/>
            <person name="Klose J."/>
            <person name="Klosterman S.J."/>
            <person name="Deelstra H.J."/>
            <person name="Ortiz-Castellanos L."/>
            <person name="Li W."/>
            <person name="Sanchez-Alonso P."/>
            <person name="Schreier P.H."/>
            <person name="Hauser-Hahn I."/>
            <person name="Vaupel M."/>
            <person name="Koopmann E."/>
            <person name="Friedrich G."/>
            <person name="Voss H."/>
            <person name="Schluter T."/>
            <person name="Margolis J."/>
            <person name="Platt D."/>
            <person name="Swimmer C."/>
            <person name="Gnirke A."/>
            <person name="Chen F."/>
            <person name="Vysotskaia V."/>
            <person name="Mannhaupt G."/>
            <person name="Guldener U."/>
            <person name="Munsterkotter M."/>
            <person name="Haase D."/>
            <person name="Oesterheld M."/>
            <person name="Mewes H.W."/>
            <person name="Mauceli E.W."/>
            <person name="DeCaprio D."/>
            <person name="Wade C.M."/>
            <person name="Butler J."/>
            <person name="Young S."/>
            <person name="Jaffe D.B."/>
            <person name="Calvo S."/>
            <person name="Nusbaum C."/>
            <person name="Galagan J."/>
            <person name="Birren B.W."/>
        </authorList>
    </citation>
    <scope>NUCLEOTIDE SEQUENCE [LARGE SCALE GENOMIC DNA]</scope>
    <source>
        <strain evidence="3">DSM 14603 / FGSC 9021 / UM521</strain>
    </source>
</reference>
<keyword evidence="1" id="KW-0732">Signal</keyword>
<evidence type="ECO:0000256" key="1">
    <source>
        <dbReference type="SAM" id="SignalP"/>
    </source>
</evidence>
<feature type="chain" id="PRO_5002229485" evidence="1">
    <location>
        <begin position="23"/>
        <end position="159"/>
    </location>
</feature>
<organism evidence="2 3">
    <name type="scientific">Mycosarcoma maydis</name>
    <name type="common">Corn smut fungus</name>
    <name type="synonym">Ustilago maydis</name>
    <dbReference type="NCBI Taxonomy" id="5270"/>
    <lineage>
        <taxon>Eukaryota</taxon>
        <taxon>Fungi</taxon>
        <taxon>Dikarya</taxon>
        <taxon>Basidiomycota</taxon>
        <taxon>Ustilaginomycotina</taxon>
        <taxon>Ustilaginomycetes</taxon>
        <taxon>Ustilaginales</taxon>
        <taxon>Ustilaginaceae</taxon>
        <taxon>Mycosarcoma</taxon>
    </lineage>
</organism>
<evidence type="ECO:0000313" key="3">
    <source>
        <dbReference type="Proteomes" id="UP000000561"/>
    </source>
</evidence>
<dbReference type="RefSeq" id="XP_011388570.1">
    <property type="nucleotide sequence ID" value="XM_011390268.1"/>
</dbReference>
<dbReference type="OrthoDB" id="2546634at2759"/>
<keyword evidence="3" id="KW-1185">Reference proteome</keyword>
<dbReference type="InParanoid" id="A0A0D1E1A9"/>
<evidence type="ECO:0000313" key="2">
    <source>
        <dbReference type="EMBL" id="KIS69701.1"/>
    </source>
</evidence>